<comment type="similarity">
    <text evidence="3">Belongs to the lysine N(6)-hydroxylase/L-ornithine N(5)-oxygenase family.</text>
</comment>
<comment type="pathway">
    <text evidence="2">Siderophore biosynthesis.</text>
</comment>
<keyword evidence="4" id="KW-0285">Flavoprotein</keyword>
<dbReference type="RefSeq" id="WP_084380094.1">
    <property type="nucleotide sequence ID" value="NZ_LS483433.1"/>
</dbReference>
<name>A0A1H2MZE1_9PSED</name>
<keyword evidence="6" id="KW-0521">NADP</keyword>
<dbReference type="Gene3D" id="3.50.50.60">
    <property type="entry name" value="FAD/NAD(P)-binding domain"/>
    <property type="match status" value="1"/>
</dbReference>
<proteinExistence type="inferred from homology"/>
<dbReference type="InterPro" id="IPR025700">
    <property type="entry name" value="Lys/Orn_oxygenase"/>
</dbReference>
<dbReference type="OrthoDB" id="7527071at2"/>
<dbReference type="Proteomes" id="UP000198600">
    <property type="component" value="Chromosome I"/>
</dbReference>
<evidence type="ECO:0000256" key="1">
    <source>
        <dbReference type="ARBA" id="ARBA00001974"/>
    </source>
</evidence>
<dbReference type="PANTHER" id="PTHR42802">
    <property type="entry name" value="MONOOXYGENASE"/>
    <property type="match status" value="1"/>
</dbReference>
<dbReference type="InterPro" id="IPR036188">
    <property type="entry name" value="FAD/NAD-bd_sf"/>
</dbReference>
<dbReference type="SUPFAM" id="SSF51905">
    <property type="entry name" value="FAD/NAD(P)-binding domain"/>
    <property type="match status" value="1"/>
</dbReference>
<evidence type="ECO:0000256" key="6">
    <source>
        <dbReference type="ARBA" id="ARBA00022857"/>
    </source>
</evidence>
<evidence type="ECO:0000256" key="3">
    <source>
        <dbReference type="ARBA" id="ARBA00007588"/>
    </source>
</evidence>
<dbReference type="GO" id="GO:0006879">
    <property type="term" value="P:intracellular iron ion homeostasis"/>
    <property type="evidence" value="ECO:0007669"/>
    <property type="project" value="TreeGrafter"/>
</dbReference>
<evidence type="ECO:0000313" key="8">
    <source>
        <dbReference type="EMBL" id="SDU98255.1"/>
    </source>
</evidence>
<reference evidence="9" key="1">
    <citation type="submission" date="2016-10" db="EMBL/GenBank/DDBJ databases">
        <authorList>
            <person name="Varghese N."/>
            <person name="Submissions S."/>
        </authorList>
    </citation>
    <scope>NUCLEOTIDE SEQUENCE [LARGE SCALE GENOMIC DNA]</scope>
    <source>
        <strain evidence="9">LMG 2223</strain>
    </source>
</reference>
<organism evidence="8 9">
    <name type="scientific">Pseudomonas mucidolens</name>
    <dbReference type="NCBI Taxonomy" id="46679"/>
    <lineage>
        <taxon>Bacteria</taxon>
        <taxon>Pseudomonadati</taxon>
        <taxon>Pseudomonadota</taxon>
        <taxon>Gammaproteobacteria</taxon>
        <taxon>Pseudomonadales</taxon>
        <taxon>Pseudomonadaceae</taxon>
        <taxon>Pseudomonas</taxon>
    </lineage>
</organism>
<dbReference type="PANTHER" id="PTHR42802:SF1">
    <property type="entry name" value="L-ORNITHINE N(5)-MONOOXYGENASE"/>
    <property type="match status" value="1"/>
</dbReference>
<dbReference type="AlphaFoldDB" id="A0A1H2MZE1"/>
<sequence length="445" mass="49736">MTQAIASPAVHDLIGIGFGPSNLALAIALQEREKAQGKLDVLFLDKQADYRWHGNTLVSQSELQISFLKDLVTLRNPTSPYSFVNYLKVHGRLVDFINLGTFYPCRMEFNDYLRWVAGQFAEQSRYGEEVLAIEPILQQQQVEALRVISRDAHGEQLVRTTRSVVVSAGGTPRIPEAFKALKDDGRVFHHSQYLARMAQQPCVENKPMRVAIIGGGQSAAEAFIDLNDSFPSVQVDMILRGSALKPADDSPFVNEVFSPEFTDLVFQQASSERERLVNEYHNTNYSVVDLDLIERIYGIFYRQKVSGIARHAFRTLTTVEKAGAGPLGIELLVRHNATGETVINHYDAVVLATGYERQMHRQLLAPLEAYMGDFEVTRDYRVVTDERCKAGIYMQGFSQASHGLSDTLLSILPIRADEIAASLHEHDRSRGQGRPVRDVLLATAS</sequence>
<gene>
    <name evidence="8" type="ORF">SAMN05216202_2638</name>
</gene>
<dbReference type="EMBL" id="LT629802">
    <property type="protein sequence ID" value="SDU98255.1"/>
    <property type="molecule type" value="Genomic_DNA"/>
</dbReference>
<evidence type="ECO:0000256" key="4">
    <source>
        <dbReference type="ARBA" id="ARBA00022630"/>
    </source>
</evidence>
<dbReference type="STRING" id="46679.SAMN05216202_2638"/>
<dbReference type="PRINTS" id="PR00368">
    <property type="entry name" value="FADPNR"/>
</dbReference>
<evidence type="ECO:0000256" key="5">
    <source>
        <dbReference type="ARBA" id="ARBA00022827"/>
    </source>
</evidence>
<keyword evidence="7" id="KW-0560">Oxidoreductase</keyword>
<dbReference type="GO" id="GO:0016491">
    <property type="term" value="F:oxidoreductase activity"/>
    <property type="evidence" value="ECO:0007669"/>
    <property type="project" value="UniProtKB-KW"/>
</dbReference>
<evidence type="ECO:0000256" key="2">
    <source>
        <dbReference type="ARBA" id="ARBA00004924"/>
    </source>
</evidence>
<evidence type="ECO:0000256" key="7">
    <source>
        <dbReference type="ARBA" id="ARBA00023002"/>
    </source>
</evidence>
<accession>A0A1H2MZE1</accession>
<keyword evidence="9" id="KW-1185">Reference proteome</keyword>
<comment type="cofactor">
    <cofactor evidence="1">
        <name>FAD</name>
        <dbReference type="ChEBI" id="CHEBI:57692"/>
    </cofactor>
</comment>
<dbReference type="Pfam" id="PF13434">
    <property type="entry name" value="Lys_Orn_oxgnase"/>
    <property type="match status" value="1"/>
</dbReference>
<evidence type="ECO:0000313" key="9">
    <source>
        <dbReference type="Proteomes" id="UP000198600"/>
    </source>
</evidence>
<protein>
    <submittedName>
        <fullName evidence="8">L-ornithine N5-oxygenase</fullName>
    </submittedName>
</protein>
<keyword evidence="5" id="KW-0274">FAD</keyword>